<dbReference type="PATRIC" id="fig|742817.3.peg.20"/>
<accession>H1DD42</accession>
<dbReference type="GeneID" id="98067700"/>
<dbReference type="Proteomes" id="UP000004892">
    <property type="component" value="Unassembled WGS sequence"/>
</dbReference>
<dbReference type="HOGENOM" id="CLU_2684250_0_0_10"/>
<sequence>MALGDHNTYYAISPLIGVLPRYYDDRKRRAKMGKNTCGNSANFLAVDCVYYFDPVWKGYREGRSKSYVFFLIGD</sequence>
<dbReference type="AlphaFoldDB" id="H1DD42"/>
<gene>
    <name evidence="1" type="ORF">HMPREF9449_00020</name>
</gene>
<evidence type="ECO:0000313" key="1">
    <source>
        <dbReference type="EMBL" id="EHP51018.1"/>
    </source>
</evidence>
<proteinExistence type="predicted"/>
<comment type="caution">
    <text evidence="1">The sequence shown here is derived from an EMBL/GenBank/DDBJ whole genome shotgun (WGS) entry which is preliminary data.</text>
</comment>
<name>H1DD42_9BACT</name>
<keyword evidence="2" id="KW-1185">Reference proteome</keyword>
<reference evidence="1 2" key="1">
    <citation type="submission" date="2012-01" db="EMBL/GenBank/DDBJ databases">
        <title>The Genome Sequence of Odoribacter laneus YIT 12061.</title>
        <authorList>
            <consortium name="The Broad Institute Genome Sequencing Platform"/>
            <person name="Earl A."/>
            <person name="Ward D."/>
            <person name="Feldgarden M."/>
            <person name="Gevers D."/>
            <person name="Morotomi M."/>
            <person name="Young S.K."/>
            <person name="Zeng Q."/>
            <person name="Gargeya S."/>
            <person name="Fitzgerald M."/>
            <person name="Haas B."/>
            <person name="Abouelleil A."/>
            <person name="Alvarado L."/>
            <person name="Arachchi H.M."/>
            <person name="Berlin A."/>
            <person name="Chapman S.B."/>
            <person name="Gearin G."/>
            <person name="Goldberg J."/>
            <person name="Griggs A."/>
            <person name="Gujja S."/>
            <person name="Hansen M."/>
            <person name="Heiman D."/>
            <person name="Howarth C."/>
            <person name="Larimer J."/>
            <person name="Lui A."/>
            <person name="MacDonald P.J.P."/>
            <person name="McCowen C."/>
            <person name="Montmayeur A."/>
            <person name="Murphy C."/>
            <person name="Neiman D."/>
            <person name="Pearson M."/>
            <person name="Priest M."/>
            <person name="Roberts A."/>
            <person name="Saif S."/>
            <person name="Shea T."/>
            <person name="Sisk P."/>
            <person name="Stolte C."/>
            <person name="Sykes S."/>
            <person name="Wortman J."/>
            <person name="Nusbaum C."/>
            <person name="Birren B."/>
        </authorList>
    </citation>
    <scope>NUCLEOTIDE SEQUENCE [LARGE SCALE GENOMIC DNA]</scope>
    <source>
        <strain evidence="1 2">YIT 12061</strain>
    </source>
</reference>
<organism evidence="1 2">
    <name type="scientific">Odoribacter laneus YIT 12061</name>
    <dbReference type="NCBI Taxonomy" id="742817"/>
    <lineage>
        <taxon>Bacteria</taxon>
        <taxon>Pseudomonadati</taxon>
        <taxon>Bacteroidota</taxon>
        <taxon>Bacteroidia</taxon>
        <taxon>Bacteroidales</taxon>
        <taxon>Odoribacteraceae</taxon>
        <taxon>Odoribacter</taxon>
    </lineage>
</organism>
<evidence type="ECO:0000313" key="2">
    <source>
        <dbReference type="Proteomes" id="UP000004892"/>
    </source>
</evidence>
<protein>
    <submittedName>
        <fullName evidence="1">Uncharacterized protein</fullName>
    </submittedName>
</protein>
<dbReference type="RefSeq" id="WP_009135174.1">
    <property type="nucleotide sequence ID" value="NZ_JH594596.1"/>
</dbReference>
<dbReference type="EMBL" id="ADMC01000001">
    <property type="protein sequence ID" value="EHP51018.1"/>
    <property type="molecule type" value="Genomic_DNA"/>
</dbReference>